<comment type="similarity">
    <text evidence="1">Belongs to the stealth family.</text>
</comment>
<sequence length="521" mass="58539">MAKRVIKSAIRTSYKTGEQLVAFAAAARRPELLRHSRQYHQHRIPHERVFEPTFRGQRQKVFDFLVGCLERSELSWCIVPDRVNLPPRIAVVGSPARLWRLLQAESAVPPQLVAQSLVSPNTFSRLSLRVFGSRAQMATGEVLGPPSLIAHDPPEGERLRFAIYASDASDQAHVGPEAGVDIEFRTTHDAEFDRGDKLGRLVPVLSHSARTEELVDFDVDIVYTWVDDADPDWRMSLENATIDTEALTEAATSEARFRNLDELRYSLRSVAEYADWVRHIWVVTAGQRPEWLRNSERLTVVDHKEIFPDPGVLPTFNSQAIEACLHRIPGLADHFLYLNDDCFLGRPVSPEQFFTPSGASRVFLSNRGLGEGESSPDELAPDSAGKNGRDLVRKLTGQTISHKYLHAPYALQKPVMQELEDAAPDVIAATRASTFRRSTDVTLSGALHHAYALATGRAERSRVTYKYVDLDRGSWRRELAHLIETRAFDTICLNSVHSAAPAAPVLTFLQSYFPKTREFER</sequence>
<evidence type="ECO:0000256" key="4">
    <source>
        <dbReference type="SAM" id="MobiDB-lite"/>
    </source>
</evidence>
<accession>A0ABY8QTG1</accession>
<dbReference type="EMBL" id="CP090958">
    <property type="protein sequence ID" value="WGW12307.1"/>
    <property type="molecule type" value="Genomic_DNA"/>
</dbReference>
<organism evidence="8 9">
    <name type="scientific">Saxibacter everestensis</name>
    <dbReference type="NCBI Taxonomy" id="2909229"/>
    <lineage>
        <taxon>Bacteria</taxon>
        <taxon>Bacillati</taxon>
        <taxon>Actinomycetota</taxon>
        <taxon>Actinomycetes</taxon>
        <taxon>Micrococcales</taxon>
        <taxon>Brevibacteriaceae</taxon>
        <taxon>Saxibacter</taxon>
    </lineage>
</organism>
<dbReference type="InterPro" id="IPR047141">
    <property type="entry name" value="Stealth"/>
</dbReference>
<gene>
    <name evidence="8" type="ORF">LWF01_00640</name>
</gene>
<feature type="domain" description="Stealth protein CR2 conserved region 2" evidence="5">
    <location>
        <begin position="256"/>
        <end position="360"/>
    </location>
</feature>
<evidence type="ECO:0000313" key="9">
    <source>
        <dbReference type="Proteomes" id="UP001209083"/>
    </source>
</evidence>
<dbReference type="InterPro" id="IPR031357">
    <property type="entry name" value="Stealth_CR3"/>
</dbReference>
<evidence type="ECO:0000259" key="5">
    <source>
        <dbReference type="Pfam" id="PF11380"/>
    </source>
</evidence>
<keyword evidence="3" id="KW-0270">Exopolysaccharide synthesis</keyword>
<dbReference type="PANTHER" id="PTHR24045:SF0">
    <property type="entry name" value="N-ACETYLGLUCOSAMINE-1-PHOSPHOTRANSFERASE SUBUNITS ALPHA_BETA"/>
    <property type="match status" value="1"/>
</dbReference>
<dbReference type="Pfam" id="PF11380">
    <property type="entry name" value="Stealth_CR2"/>
    <property type="match status" value="1"/>
</dbReference>
<dbReference type="Proteomes" id="UP001209083">
    <property type="component" value="Chromosome"/>
</dbReference>
<dbReference type="Pfam" id="PF17101">
    <property type="entry name" value="Stealth_CR1"/>
    <property type="match status" value="1"/>
</dbReference>
<dbReference type="Pfam" id="PF17102">
    <property type="entry name" value="Stealth_CR3"/>
    <property type="match status" value="1"/>
</dbReference>
<dbReference type="InterPro" id="IPR031358">
    <property type="entry name" value="Stealth_CR1"/>
</dbReference>
<dbReference type="RefSeq" id="WP_349639106.1">
    <property type="nucleotide sequence ID" value="NZ_CP090958.1"/>
</dbReference>
<keyword evidence="9" id="KW-1185">Reference proteome</keyword>
<feature type="domain" description="Stealth protein CR1 conserved region 1" evidence="6">
    <location>
        <begin position="217"/>
        <end position="238"/>
    </location>
</feature>
<keyword evidence="2" id="KW-0808">Transferase</keyword>
<feature type="domain" description="Stealth protein CR3 conserved region 3" evidence="7">
    <location>
        <begin position="406"/>
        <end position="449"/>
    </location>
</feature>
<dbReference type="InterPro" id="IPR021520">
    <property type="entry name" value="Stealth_CR2"/>
</dbReference>
<name>A0ABY8QTG1_9MICO</name>
<evidence type="ECO:0000256" key="2">
    <source>
        <dbReference type="ARBA" id="ARBA00022679"/>
    </source>
</evidence>
<evidence type="ECO:0000259" key="7">
    <source>
        <dbReference type="Pfam" id="PF17102"/>
    </source>
</evidence>
<evidence type="ECO:0000313" key="8">
    <source>
        <dbReference type="EMBL" id="WGW12307.1"/>
    </source>
</evidence>
<protein>
    <submittedName>
        <fullName evidence="8">Stealth conserved region 3 domain-containing protein</fullName>
    </submittedName>
</protein>
<proteinExistence type="inferred from homology"/>
<dbReference type="PANTHER" id="PTHR24045">
    <property type="match status" value="1"/>
</dbReference>
<evidence type="ECO:0000256" key="3">
    <source>
        <dbReference type="ARBA" id="ARBA00023169"/>
    </source>
</evidence>
<evidence type="ECO:0000256" key="1">
    <source>
        <dbReference type="ARBA" id="ARBA00007583"/>
    </source>
</evidence>
<reference evidence="8 9" key="1">
    <citation type="submission" date="2023-05" db="EMBL/GenBank/DDBJ databases">
        <title>Lithophilousrod everest ZFBP1038 complete genpme.</title>
        <authorList>
            <person name="Tian M."/>
        </authorList>
    </citation>
    <scope>NUCLEOTIDE SEQUENCE [LARGE SCALE GENOMIC DNA]</scope>
    <source>
        <strain evidence="8 9">ZFBP1038</strain>
    </source>
</reference>
<feature type="region of interest" description="Disordered" evidence="4">
    <location>
        <begin position="366"/>
        <end position="388"/>
    </location>
</feature>
<evidence type="ECO:0000259" key="6">
    <source>
        <dbReference type="Pfam" id="PF17101"/>
    </source>
</evidence>